<sequence>MSSTPLYMIIGALASLFSSLKIVQARRRLQKDRNVPVSLTEAIIHSLFDAVDKVNSQANQIAMIMDERMNQSNSIPMLQVQYQQHQPKMLTNGNTMNTNNNKIPSLTFTDSSNMPSSSNSSKANNTISSSSNNNNNQIPLLINQKPIITNSYSTISDNRKLSDPMLASIPNNSFK</sequence>
<feature type="compositionally biased region" description="Low complexity" evidence="1">
    <location>
        <begin position="111"/>
        <end position="136"/>
    </location>
</feature>
<dbReference type="Proteomes" id="UP000006671">
    <property type="component" value="Unassembled WGS sequence"/>
</dbReference>
<dbReference type="OrthoDB" id="10397563at2759"/>
<reference evidence="3 4" key="1">
    <citation type="journal article" date="2010" name="Cell">
        <title>The genome of Naegleria gruberi illuminates early eukaryotic versatility.</title>
        <authorList>
            <person name="Fritz-Laylin L.K."/>
            <person name="Prochnik S.E."/>
            <person name="Ginger M.L."/>
            <person name="Dacks J.B."/>
            <person name="Carpenter M.L."/>
            <person name="Field M.C."/>
            <person name="Kuo A."/>
            <person name="Paredez A."/>
            <person name="Chapman J."/>
            <person name="Pham J."/>
            <person name="Shu S."/>
            <person name="Neupane R."/>
            <person name="Cipriano M."/>
            <person name="Mancuso J."/>
            <person name="Tu H."/>
            <person name="Salamov A."/>
            <person name="Lindquist E."/>
            <person name="Shapiro H."/>
            <person name="Lucas S."/>
            <person name="Grigoriev I.V."/>
            <person name="Cande W.Z."/>
            <person name="Fulton C."/>
            <person name="Rokhsar D.S."/>
            <person name="Dawson S.C."/>
        </authorList>
    </citation>
    <scope>NUCLEOTIDE SEQUENCE [LARGE SCALE GENOMIC DNA]</scope>
    <source>
        <strain evidence="3 4">NEG-M</strain>
    </source>
</reference>
<proteinExistence type="predicted"/>
<evidence type="ECO:0000313" key="4">
    <source>
        <dbReference type="Proteomes" id="UP000006671"/>
    </source>
</evidence>
<keyword evidence="2" id="KW-1133">Transmembrane helix</keyword>
<evidence type="ECO:0000256" key="2">
    <source>
        <dbReference type="SAM" id="Phobius"/>
    </source>
</evidence>
<evidence type="ECO:0000313" key="3">
    <source>
        <dbReference type="EMBL" id="EFC46555.1"/>
    </source>
</evidence>
<dbReference type="InParanoid" id="D2V9A4"/>
<dbReference type="OMA" id="AMIMDER"/>
<keyword evidence="2" id="KW-0812">Transmembrane</keyword>
<keyword evidence="4" id="KW-1185">Reference proteome</keyword>
<feature type="region of interest" description="Disordered" evidence="1">
    <location>
        <begin position="94"/>
        <end position="137"/>
    </location>
</feature>
<gene>
    <name evidence="3" type="ORF">NAEGRDRAFT_65371</name>
</gene>
<protein>
    <submittedName>
        <fullName evidence="3">Predicted protein</fullName>
    </submittedName>
</protein>
<organism evidence="4">
    <name type="scientific">Naegleria gruberi</name>
    <name type="common">Amoeba</name>
    <dbReference type="NCBI Taxonomy" id="5762"/>
    <lineage>
        <taxon>Eukaryota</taxon>
        <taxon>Discoba</taxon>
        <taxon>Heterolobosea</taxon>
        <taxon>Tetramitia</taxon>
        <taxon>Eutetramitia</taxon>
        <taxon>Vahlkampfiidae</taxon>
        <taxon>Naegleria</taxon>
    </lineage>
</organism>
<keyword evidence="2" id="KW-0472">Membrane</keyword>
<feature type="transmembrane region" description="Helical" evidence="2">
    <location>
        <begin position="6"/>
        <end position="23"/>
    </location>
</feature>
<dbReference type="RefSeq" id="XP_002679299.1">
    <property type="nucleotide sequence ID" value="XM_002679253.1"/>
</dbReference>
<dbReference type="GeneID" id="8848641"/>
<dbReference type="KEGG" id="ngr:NAEGRDRAFT_65371"/>
<dbReference type="EMBL" id="GG738858">
    <property type="protein sequence ID" value="EFC46555.1"/>
    <property type="molecule type" value="Genomic_DNA"/>
</dbReference>
<dbReference type="AlphaFoldDB" id="D2V9A4"/>
<accession>D2V9A4</accession>
<dbReference type="VEuPathDB" id="AmoebaDB:NAEGRDRAFT_65371"/>
<name>D2V9A4_NAEGR</name>
<evidence type="ECO:0000256" key="1">
    <source>
        <dbReference type="SAM" id="MobiDB-lite"/>
    </source>
</evidence>